<dbReference type="InterPro" id="IPR010496">
    <property type="entry name" value="AL/BT2_dom"/>
</dbReference>
<evidence type="ECO:0000313" key="4">
    <source>
        <dbReference type="Proteomes" id="UP000214646"/>
    </source>
</evidence>
<keyword evidence="4" id="KW-1185">Reference proteome</keyword>
<accession>A0A225DQ85</accession>
<proteinExistence type="predicted"/>
<evidence type="ECO:0000256" key="1">
    <source>
        <dbReference type="SAM" id="SignalP"/>
    </source>
</evidence>
<dbReference type="EMBL" id="NIDE01000004">
    <property type="protein sequence ID" value="OWK43630.1"/>
    <property type="molecule type" value="Genomic_DNA"/>
</dbReference>
<comment type="caution">
    <text evidence="3">The sequence shown here is derived from an EMBL/GenBank/DDBJ whole genome shotgun (WGS) entry which is preliminary data.</text>
</comment>
<feature type="signal peptide" evidence="1">
    <location>
        <begin position="1"/>
        <end position="19"/>
    </location>
</feature>
<reference evidence="4" key="1">
    <citation type="submission" date="2017-06" db="EMBL/GenBank/DDBJ databases">
        <title>Genome analysis of Fimbriiglobus ruber SP5, the first member of the order Planctomycetales with confirmed chitinolytic capability.</title>
        <authorList>
            <person name="Ravin N.V."/>
            <person name="Rakitin A.L."/>
            <person name="Ivanova A.A."/>
            <person name="Beletsky A.V."/>
            <person name="Kulichevskaya I.S."/>
            <person name="Mardanov A.V."/>
            <person name="Dedysh S.N."/>
        </authorList>
    </citation>
    <scope>NUCLEOTIDE SEQUENCE [LARGE SCALE GENOMIC DNA]</scope>
    <source>
        <strain evidence="4">SP5</strain>
    </source>
</reference>
<feature type="chain" id="PRO_5013053288" description="3-keto-alpha-glucoside-1,2-lyase/3-keto-2-hydroxy-glucal hydratase domain-containing protein" evidence="1">
    <location>
        <begin position="20"/>
        <end position="238"/>
    </location>
</feature>
<dbReference type="OrthoDB" id="268602at2"/>
<name>A0A225DQ85_9BACT</name>
<dbReference type="RefSeq" id="WP_088254444.1">
    <property type="nucleotide sequence ID" value="NZ_NIDE01000004.1"/>
</dbReference>
<keyword evidence="1" id="KW-0732">Signal</keyword>
<gene>
    <name evidence="3" type="ORF">FRUB_03229</name>
</gene>
<sequence length="238" mass="26196">MRITASLLVLVGVCGVAAAQSKPPLKAETPVVKPLEGKSETIHLFDGKTLAGWVGYEDLWSVKDGVIVAKNTTPIKFSTYLLTKDKYTDFRLTFASKLVESEMHSGVAFWGKVKPEVSKDPEKDRTAHTYAGHLVMFPSGYGMYDLFGRNGLPVDGGPAKKVGKQHDWNDIEILAQGNRVRVAVNGSAVVDWRDPKPETIQAAPIGLQLHSNNQNQEIHFKGLVLETFPKEDKLLTVK</sequence>
<evidence type="ECO:0000259" key="2">
    <source>
        <dbReference type="Pfam" id="PF06439"/>
    </source>
</evidence>
<protein>
    <recommendedName>
        <fullName evidence="2">3-keto-alpha-glucoside-1,2-lyase/3-keto-2-hydroxy-glucal hydratase domain-containing protein</fullName>
    </recommendedName>
</protein>
<feature type="domain" description="3-keto-alpha-glucoside-1,2-lyase/3-keto-2-hydroxy-glucal hydratase" evidence="2">
    <location>
        <begin position="42"/>
        <end position="222"/>
    </location>
</feature>
<dbReference type="Gene3D" id="2.60.120.560">
    <property type="entry name" value="Exo-inulinase, domain 1"/>
    <property type="match status" value="1"/>
</dbReference>
<dbReference type="GO" id="GO:0016787">
    <property type="term" value="F:hydrolase activity"/>
    <property type="evidence" value="ECO:0007669"/>
    <property type="project" value="InterPro"/>
</dbReference>
<organism evidence="3 4">
    <name type="scientific">Fimbriiglobus ruber</name>
    <dbReference type="NCBI Taxonomy" id="1908690"/>
    <lineage>
        <taxon>Bacteria</taxon>
        <taxon>Pseudomonadati</taxon>
        <taxon>Planctomycetota</taxon>
        <taxon>Planctomycetia</taxon>
        <taxon>Gemmatales</taxon>
        <taxon>Gemmataceae</taxon>
        <taxon>Fimbriiglobus</taxon>
    </lineage>
</organism>
<dbReference type="AlphaFoldDB" id="A0A225DQ85"/>
<dbReference type="Proteomes" id="UP000214646">
    <property type="component" value="Unassembled WGS sequence"/>
</dbReference>
<dbReference type="Pfam" id="PF06439">
    <property type="entry name" value="3keto-disac_hyd"/>
    <property type="match status" value="1"/>
</dbReference>
<evidence type="ECO:0000313" key="3">
    <source>
        <dbReference type="EMBL" id="OWK43630.1"/>
    </source>
</evidence>